<dbReference type="EMBL" id="CM027680">
    <property type="protein sequence ID" value="KAG0549948.1"/>
    <property type="molecule type" value="Genomic_DNA"/>
</dbReference>
<protein>
    <submittedName>
        <fullName evidence="1">Uncharacterized protein</fullName>
    </submittedName>
</protein>
<reference evidence="1" key="2">
    <citation type="submission" date="2020-10" db="EMBL/GenBank/DDBJ databases">
        <authorList>
            <person name="Cooper E.A."/>
            <person name="Brenton Z.W."/>
            <person name="Flinn B.S."/>
            <person name="Jenkins J."/>
            <person name="Shu S."/>
            <person name="Flowers D."/>
            <person name="Luo F."/>
            <person name="Wang Y."/>
            <person name="Xia P."/>
            <person name="Barry K."/>
            <person name="Daum C."/>
            <person name="Lipzen A."/>
            <person name="Yoshinaga Y."/>
            <person name="Schmutz J."/>
            <person name="Saski C."/>
            <person name="Vermerris W."/>
            <person name="Kresovich S."/>
        </authorList>
    </citation>
    <scope>NUCLEOTIDE SEQUENCE</scope>
</reference>
<dbReference type="AlphaFoldDB" id="A0A921S1L1"/>
<sequence>MGCGQARTLGGSFPDALPSPMVADGVFSGWLCAWMTDDGVVAAAGMARIHILSCQLAVADGGVDNGNGMARSRMSSTDPLLIFYTS</sequence>
<evidence type="ECO:0000313" key="2">
    <source>
        <dbReference type="Proteomes" id="UP000807115"/>
    </source>
</evidence>
<reference evidence="1" key="1">
    <citation type="journal article" date="2019" name="BMC Genomics">
        <title>A new reference genome for Sorghum bicolor reveals high levels of sequence similarity between sweet and grain genotypes: implications for the genetics of sugar metabolism.</title>
        <authorList>
            <person name="Cooper E.A."/>
            <person name="Brenton Z.W."/>
            <person name="Flinn B.S."/>
            <person name="Jenkins J."/>
            <person name="Shu S."/>
            <person name="Flowers D."/>
            <person name="Luo F."/>
            <person name="Wang Y."/>
            <person name="Xia P."/>
            <person name="Barry K."/>
            <person name="Daum C."/>
            <person name="Lipzen A."/>
            <person name="Yoshinaga Y."/>
            <person name="Schmutz J."/>
            <person name="Saski C."/>
            <person name="Vermerris W."/>
            <person name="Kresovich S."/>
        </authorList>
    </citation>
    <scope>NUCLEOTIDE SEQUENCE</scope>
</reference>
<evidence type="ECO:0000313" key="1">
    <source>
        <dbReference type="EMBL" id="KAG0549948.1"/>
    </source>
</evidence>
<accession>A0A921S1L1</accession>
<dbReference type="Proteomes" id="UP000807115">
    <property type="component" value="Chromosome 1"/>
</dbReference>
<name>A0A921S1L1_SORBI</name>
<gene>
    <name evidence="1" type="ORF">BDA96_01G297900</name>
</gene>
<comment type="caution">
    <text evidence="1">The sequence shown here is derived from an EMBL/GenBank/DDBJ whole genome shotgun (WGS) entry which is preliminary data.</text>
</comment>
<organism evidence="1 2">
    <name type="scientific">Sorghum bicolor</name>
    <name type="common">Sorghum</name>
    <name type="synonym">Sorghum vulgare</name>
    <dbReference type="NCBI Taxonomy" id="4558"/>
    <lineage>
        <taxon>Eukaryota</taxon>
        <taxon>Viridiplantae</taxon>
        <taxon>Streptophyta</taxon>
        <taxon>Embryophyta</taxon>
        <taxon>Tracheophyta</taxon>
        <taxon>Spermatophyta</taxon>
        <taxon>Magnoliopsida</taxon>
        <taxon>Liliopsida</taxon>
        <taxon>Poales</taxon>
        <taxon>Poaceae</taxon>
        <taxon>PACMAD clade</taxon>
        <taxon>Panicoideae</taxon>
        <taxon>Andropogonodae</taxon>
        <taxon>Andropogoneae</taxon>
        <taxon>Sorghinae</taxon>
        <taxon>Sorghum</taxon>
    </lineage>
</organism>
<proteinExistence type="predicted"/>